<proteinExistence type="inferred from homology"/>
<dbReference type="InterPro" id="IPR013538">
    <property type="entry name" value="ASHA1/2-like_C"/>
</dbReference>
<dbReference type="EMBL" id="JBIAMX010000006">
    <property type="protein sequence ID" value="MFF0543533.1"/>
    <property type="molecule type" value="Genomic_DNA"/>
</dbReference>
<evidence type="ECO:0000256" key="1">
    <source>
        <dbReference type="ARBA" id="ARBA00006817"/>
    </source>
</evidence>
<protein>
    <submittedName>
        <fullName evidence="3">SRPBCC domain-containing protein</fullName>
    </submittedName>
</protein>
<reference evidence="3 4" key="1">
    <citation type="submission" date="2024-10" db="EMBL/GenBank/DDBJ databases">
        <title>The Natural Products Discovery Center: Release of the First 8490 Sequenced Strains for Exploring Actinobacteria Biosynthetic Diversity.</title>
        <authorList>
            <person name="Kalkreuter E."/>
            <person name="Kautsar S.A."/>
            <person name="Yang D."/>
            <person name="Bader C.D."/>
            <person name="Teijaro C.N."/>
            <person name="Fluegel L."/>
            <person name="Davis C.M."/>
            <person name="Simpson J.R."/>
            <person name="Lauterbach L."/>
            <person name="Steele A.D."/>
            <person name="Gui C."/>
            <person name="Meng S."/>
            <person name="Li G."/>
            <person name="Viehrig K."/>
            <person name="Ye F."/>
            <person name="Su P."/>
            <person name="Kiefer A.F."/>
            <person name="Nichols A."/>
            <person name="Cepeda A.J."/>
            <person name="Yan W."/>
            <person name="Fan B."/>
            <person name="Jiang Y."/>
            <person name="Adhikari A."/>
            <person name="Zheng C.-J."/>
            <person name="Schuster L."/>
            <person name="Cowan T.M."/>
            <person name="Smanski M.J."/>
            <person name="Chevrette M.G."/>
            <person name="De Carvalho L.P.S."/>
            <person name="Shen B."/>
        </authorList>
    </citation>
    <scope>NUCLEOTIDE SEQUENCE [LARGE SCALE GENOMIC DNA]</scope>
    <source>
        <strain evidence="3 4">NPDC004045</strain>
    </source>
</reference>
<dbReference type="Gene3D" id="3.30.530.20">
    <property type="match status" value="1"/>
</dbReference>
<evidence type="ECO:0000313" key="3">
    <source>
        <dbReference type="EMBL" id="MFF0543533.1"/>
    </source>
</evidence>
<evidence type="ECO:0000313" key="4">
    <source>
        <dbReference type="Proteomes" id="UP001601444"/>
    </source>
</evidence>
<sequence>MTSEPQRDPAAVEIGSFFPHPPQAVWAALTEPRLVERWLMPSTGFEPVVGTHFIFAIPVGTPGEIACEVLTARPGEQLTFTWVDLRARYPKRWVADWAVRPQGRGTRMLVTQTGFYVEDKRQKMARNAMERVWRGALSRLGGVLDDGPSLN</sequence>
<gene>
    <name evidence="3" type="ORF">ACFYTF_11930</name>
</gene>
<evidence type="ECO:0000259" key="2">
    <source>
        <dbReference type="Pfam" id="PF08327"/>
    </source>
</evidence>
<dbReference type="CDD" id="cd07814">
    <property type="entry name" value="SRPBCC_CalC_Aha1-like"/>
    <property type="match status" value="1"/>
</dbReference>
<dbReference type="InterPro" id="IPR023393">
    <property type="entry name" value="START-like_dom_sf"/>
</dbReference>
<accession>A0ABW6PMG3</accession>
<keyword evidence="4" id="KW-1185">Reference proteome</keyword>
<dbReference type="SUPFAM" id="SSF55961">
    <property type="entry name" value="Bet v1-like"/>
    <property type="match status" value="1"/>
</dbReference>
<comment type="similarity">
    <text evidence="1">Belongs to the AHA1 family.</text>
</comment>
<dbReference type="Proteomes" id="UP001601444">
    <property type="component" value="Unassembled WGS sequence"/>
</dbReference>
<organism evidence="3 4">
    <name type="scientific">Nocardia thailandica</name>
    <dbReference type="NCBI Taxonomy" id="257275"/>
    <lineage>
        <taxon>Bacteria</taxon>
        <taxon>Bacillati</taxon>
        <taxon>Actinomycetota</taxon>
        <taxon>Actinomycetes</taxon>
        <taxon>Mycobacteriales</taxon>
        <taxon>Nocardiaceae</taxon>
        <taxon>Nocardia</taxon>
    </lineage>
</organism>
<name>A0ABW6PMG3_9NOCA</name>
<dbReference type="RefSeq" id="WP_043651620.1">
    <property type="nucleotide sequence ID" value="NZ_JBIAMX010000006.1"/>
</dbReference>
<comment type="caution">
    <text evidence="3">The sequence shown here is derived from an EMBL/GenBank/DDBJ whole genome shotgun (WGS) entry which is preliminary data.</text>
</comment>
<dbReference type="Pfam" id="PF08327">
    <property type="entry name" value="AHSA1"/>
    <property type="match status" value="1"/>
</dbReference>
<feature type="domain" description="Activator of Hsp90 ATPase homologue 1/2-like C-terminal" evidence="2">
    <location>
        <begin position="20"/>
        <end position="140"/>
    </location>
</feature>